<dbReference type="Pfam" id="PF16025">
    <property type="entry name" value="CaM_bind"/>
    <property type="match status" value="1"/>
</dbReference>
<gene>
    <name evidence="2" type="primary">CCP110</name>
    <name evidence="2" type="ORF">N1851_005425</name>
</gene>
<dbReference type="GO" id="GO:0032465">
    <property type="term" value="P:regulation of cytokinesis"/>
    <property type="evidence" value="ECO:0007669"/>
    <property type="project" value="InterPro"/>
</dbReference>
<name>A0AA47N6W5_MERPO</name>
<feature type="compositionally biased region" description="Basic and acidic residues" evidence="1">
    <location>
        <begin position="386"/>
        <end position="395"/>
    </location>
</feature>
<dbReference type="InterPro" id="IPR033207">
    <property type="entry name" value="CCP110"/>
</dbReference>
<dbReference type="GO" id="GO:0005814">
    <property type="term" value="C:centriole"/>
    <property type="evidence" value="ECO:0007669"/>
    <property type="project" value="InterPro"/>
</dbReference>
<dbReference type="PANTHER" id="PTHR13594">
    <property type="entry name" value="CENTRIOLAR COILED-COIL PROTEIN OF 110 KDA"/>
    <property type="match status" value="1"/>
</dbReference>
<feature type="region of interest" description="Disordered" evidence="1">
    <location>
        <begin position="947"/>
        <end position="1030"/>
    </location>
</feature>
<feature type="region of interest" description="Disordered" evidence="1">
    <location>
        <begin position="342"/>
        <end position="395"/>
    </location>
</feature>
<dbReference type="AlphaFoldDB" id="A0AA47N6W5"/>
<reference evidence="2" key="1">
    <citation type="journal article" date="2023" name="Front. Mar. Sci.">
        <title>A new Merluccius polli reference genome to investigate the effects of global change in West African waters.</title>
        <authorList>
            <person name="Mateo J.L."/>
            <person name="Blanco-Fernandez C."/>
            <person name="Garcia-Vazquez E."/>
            <person name="Machado-Schiaffino G."/>
        </authorList>
    </citation>
    <scope>NUCLEOTIDE SEQUENCE</scope>
    <source>
        <strain evidence="2">C29</strain>
        <tissue evidence="2">Fin</tissue>
    </source>
</reference>
<accession>A0AA47N6W5</accession>
<organism evidence="2 3">
    <name type="scientific">Merluccius polli</name>
    <name type="common">Benguela hake</name>
    <name type="synonym">Merluccius cadenati</name>
    <dbReference type="NCBI Taxonomy" id="89951"/>
    <lineage>
        <taxon>Eukaryota</taxon>
        <taxon>Metazoa</taxon>
        <taxon>Chordata</taxon>
        <taxon>Craniata</taxon>
        <taxon>Vertebrata</taxon>
        <taxon>Euteleostomi</taxon>
        <taxon>Actinopterygii</taxon>
        <taxon>Neopterygii</taxon>
        <taxon>Teleostei</taxon>
        <taxon>Neoteleostei</taxon>
        <taxon>Acanthomorphata</taxon>
        <taxon>Zeiogadaria</taxon>
        <taxon>Gadariae</taxon>
        <taxon>Gadiformes</taxon>
        <taxon>Gadoidei</taxon>
        <taxon>Merlucciidae</taxon>
        <taxon>Merluccius</taxon>
    </lineage>
</organism>
<protein>
    <submittedName>
        <fullName evidence="2">Centriolar coiled-coil protein</fullName>
    </submittedName>
</protein>
<evidence type="ECO:0000313" key="2">
    <source>
        <dbReference type="EMBL" id="KAK0152929.1"/>
    </source>
</evidence>
<evidence type="ECO:0000313" key="3">
    <source>
        <dbReference type="Proteomes" id="UP001174136"/>
    </source>
</evidence>
<feature type="compositionally biased region" description="Basic and acidic residues" evidence="1">
    <location>
        <begin position="1019"/>
        <end position="1030"/>
    </location>
</feature>
<dbReference type="PANTHER" id="PTHR13594:SF2">
    <property type="entry name" value="SI:CH73-100L22.3"/>
    <property type="match status" value="1"/>
</dbReference>
<feature type="compositionally biased region" description="Polar residues" evidence="1">
    <location>
        <begin position="1246"/>
        <end position="1261"/>
    </location>
</feature>
<proteinExistence type="predicted"/>
<dbReference type="EMBL" id="JAOPHQ010000879">
    <property type="protein sequence ID" value="KAK0152929.1"/>
    <property type="molecule type" value="Genomic_DNA"/>
</dbReference>
<feature type="compositionally biased region" description="Gly residues" evidence="1">
    <location>
        <begin position="963"/>
        <end position="972"/>
    </location>
</feature>
<evidence type="ECO:0000256" key="1">
    <source>
        <dbReference type="SAM" id="MobiDB-lite"/>
    </source>
</evidence>
<feature type="region of interest" description="Disordered" evidence="1">
    <location>
        <begin position="716"/>
        <end position="736"/>
    </location>
</feature>
<sequence>MEDYEDFVASRLSLLRERTAGSPSAPGRHGGHRSLIRFYGQSILPPLLSGEQREEMLRLKDHLRKPAGPSSSAAGGRVAHVQHMLHSVQLRKVPTLQEFFQEKSGLHILSDSNVTSNTSSPHSVHGSDTKDHLSFSPSPCPQDGNTGPKVSPLTSTTYSEISRHHPKPPQHQAGCFFDENEECPHSQPIIDPVVDISHQSQSSGYVTYDNAENATSVFARVESARESCLFGTVAGGKYSGGFFLCNPSNMTAKMPDIISHPPIDGEKLERSAIDSSIDDCLIANDMLTEACGADSPQKQSVICSLSAESGPTDEDLVACRPLGNAQETLHEMKQTSARCDTFDQDENASGRDCPVPPMEVGTASSPASATDHCTTTTNRPQVQGSSRERDTAEVLNHDTEKTRFEEPYRLSLQALLKKSQECRQQQRILRNQARNSRVILERAQEQHRDREQEHNLSDKENEEFPHKATERRKTKQKSGYIENQAVNKLCENEQKLSKVEDLPLKGSNDELTTLHNTVDLNLTGNANTETLDVGANKTLPENNPHVFSPKSAKESPTKPVEVFAQTPTDISAHSPAHFSPPSTESTIRSLSHSKSGRSYHVVPIPQLCTSPVHCKSKGLNKTGGSNGTSRDPTTMVLVKTAQNAVGMFETEAAQDGHKNTQRNVAFPVAHLVDEVDSARALSRSSVHTQHIDQLELNLSSLKLLISELESTITENMKNQSQPENAGPVDPNDSYNGDKSLYGAWSPAEDSAWQRRQLLDHYRDNDEDTDPELSDFIDLPPIRPHKGGDAMGENKGSTVNALATVRGQKNSAVFSGGRPLLLGGGGSGGGGTSKNRVQGTDRAPLARGIVAMSCREHAGSRKPQPSAKRITSLTQRMLIPDVFREIPLNTSLPVKVLLDTGNQPAKKGPQAVIEEGGSSCSVSLNHSYDVERPSGLWLLDCSGSELGSHGPHVPENKHLTPESGGEGGEGGQVGVSKAKRRLLMHAKKEAEERSWDSDRGAGPLVRPHEYASTPKASPQKHGDRVGQGDEQQLKRIHAAQWKALQEEQGRQQQQLLQALAERYHLLQRMSSLCPPSVSHPGDTATLSVGVGGGGGGGGGELSDVCFQPVEQSLPERYRPLVAAAVKGFLTRRLLRTDRVEQLRRTAKDTQQFLQAFEQQSPGRGELCSRQDMLLWERVTLQLRSARYELHDVCFSLSAAERMQLISWDRELARDRELKQQQATAESHRTPAGATDQKWTEAKRRQTDSTAQARPTSDNQTSEGRQDRHFL</sequence>
<feature type="compositionally biased region" description="Basic and acidic residues" evidence="1">
    <location>
        <begin position="985"/>
        <end position="998"/>
    </location>
</feature>
<keyword evidence="3" id="KW-1185">Reference proteome</keyword>
<feature type="compositionally biased region" description="Polar residues" evidence="1">
    <location>
        <begin position="111"/>
        <end position="122"/>
    </location>
</feature>
<comment type="caution">
    <text evidence="2">The sequence shown here is derived from an EMBL/GenBank/DDBJ whole genome shotgun (WGS) entry which is preliminary data.</text>
</comment>
<dbReference type="GO" id="GO:0007099">
    <property type="term" value="P:centriole replication"/>
    <property type="evidence" value="ECO:0007669"/>
    <property type="project" value="InterPro"/>
</dbReference>
<feature type="region of interest" description="Disordered" evidence="1">
    <location>
        <begin position="535"/>
        <end position="557"/>
    </location>
</feature>
<feature type="compositionally biased region" description="Basic and acidic residues" evidence="1">
    <location>
        <begin position="444"/>
        <end position="468"/>
    </location>
</feature>
<dbReference type="GO" id="GO:1903723">
    <property type="term" value="P:negative regulation of centriole elongation"/>
    <property type="evidence" value="ECO:0007669"/>
    <property type="project" value="TreeGrafter"/>
</dbReference>
<dbReference type="GO" id="GO:0032053">
    <property type="term" value="P:ciliary basal body organization"/>
    <property type="evidence" value="ECO:0007669"/>
    <property type="project" value="TreeGrafter"/>
</dbReference>
<feature type="compositionally biased region" description="Basic and acidic residues" evidence="1">
    <location>
        <begin position="1236"/>
        <end position="1245"/>
    </location>
</feature>
<feature type="region of interest" description="Disordered" evidence="1">
    <location>
        <begin position="111"/>
        <end position="174"/>
    </location>
</feature>
<feature type="compositionally biased region" description="Polar residues" evidence="1">
    <location>
        <begin position="362"/>
        <end position="385"/>
    </location>
</feature>
<feature type="region of interest" description="Disordered" evidence="1">
    <location>
        <begin position="444"/>
        <end position="478"/>
    </location>
</feature>
<feature type="region of interest" description="Disordered" evidence="1">
    <location>
        <begin position="1215"/>
        <end position="1269"/>
    </location>
</feature>
<dbReference type="Proteomes" id="UP001174136">
    <property type="component" value="Unassembled WGS sequence"/>
</dbReference>